<feature type="region of interest" description="Disordered" evidence="1">
    <location>
        <begin position="658"/>
        <end position="697"/>
    </location>
</feature>
<dbReference type="GeneID" id="69037846"/>
<gene>
    <name evidence="2" type="ORF">HCBG_04830</name>
</gene>
<feature type="region of interest" description="Disordered" evidence="1">
    <location>
        <begin position="733"/>
        <end position="778"/>
    </location>
</feature>
<feature type="region of interest" description="Disordered" evidence="1">
    <location>
        <begin position="556"/>
        <end position="637"/>
    </location>
</feature>
<evidence type="ECO:0000313" key="3">
    <source>
        <dbReference type="Proteomes" id="UP000001631"/>
    </source>
</evidence>
<feature type="compositionally biased region" description="Basic and acidic residues" evidence="1">
    <location>
        <begin position="761"/>
        <end position="778"/>
    </location>
</feature>
<feature type="region of interest" description="Disordered" evidence="1">
    <location>
        <begin position="233"/>
        <end position="270"/>
    </location>
</feature>
<protein>
    <submittedName>
        <fullName evidence="2">Uncharacterized protein</fullName>
    </submittedName>
</protein>
<feature type="compositionally biased region" description="Polar residues" evidence="1">
    <location>
        <begin position="556"/>
        <end position="590"/>
    </location>
</feature>
<dbReference type="EMBL" id="GG663368">
    <property type="protein sequence ID" value="EEH06610.1"/>
    <property type="molecule type" value="Genomic_DNA"/>
</dbReference>
<evidence type="ECO:0000313" key="2">
    <source>
        <dbReference type="EMBL" id="EEH06610.1"/>
    </source>
</evidence>
<sequence>MQPMQGHPTRKGVTEDGQENTGATRPHSPSNEPKSRRYEIRTLLDIGRRLGAKSDSSSYSCNTIDVASLRQRKEHSENRVLAEKPVNRHRISSSFSLSNEDGLLLSQANSVQYPRRQPLNAPQGNLAQRDAGFARFLKEHASPKHHRVTAGGRIVPMNLASSPAPEFKLPAKSSEKFEMRKTNNNYLQNRTLKRCTDFNHEMEGIQQPVLRRESDSNTPAGLNLVPRVLSGSDCGQMNHPQHTVPNVSTRATSGQQSQRRENGPFNSHQMRDETIGQLTPESTSAASGYLVPNGGIDQTGWTPNNIQQYNAPSSTGQSFPMAYTSPHGAILGMYPADQSSIMMSAPMQLFPISAIPINQSMIQHAQASNLVVSSAGLSGEPLTHKALEKASQEYDTLTDQLSNLDRYLAIHSWDIDPVAKKILIDQRVELVMKLDTARSTKEQIEAAIQYLVSQPTDEQPSRIHLDVRGNMFRSASEEIMECSPAEIARVYHDIETAASRGEPLGPLIEELAIVARKLNISGIAKRQDIVMRRGKESPCIDPGENQLTIVPFNRGTTIASSSDKSNHTRSVTTGSQVTSQDSMNQNSTIRTPEKHWDTSLHRTTGQDNNGSKHKDDDNNIYSGRNRTRTENAGASEEKRLTYDGGSLDNLCKDSKIMSPTPAGKTAVPEQHLSVSSNAAAGDKETRQTAPRSNEFPFSPWNQVAHHGGLQPKATTSTASYNVNAYGFVPRFDGANDPDNRNPKAASDVLNSAVTRGASKTTGDKWYRKTPRKDPDPLDVRAFFQHLREQEKELMDRYRKESRPFG</sequence>
<proteinExistence type="predicted"/>
<dbReference type="InParanoid" id="C0NNV0"/>
<feature type="compositionally biased region" description="Polar residues" evidence="1">
    <location>
        <begin position="748"/>
        <end position="760"/>
    </location>
</feature>
<dbReference type="HOGENOM" id="CLU_315913_0_0_1"/>
<organism evidence="2 3">
    <name type="scientific">Ajellomyces capsulatus (strain G186AR / H82 / ATCC MYA-2454 / RMSCC 2432)</name>
    <name type="common">Darling's disease fungus</name>
    <name type="synonym">Histoplasma capsulatum</name>
    <dbReference type="NCBI Taxonomy" id="447093"/>
    <lineage>
        <taxon>Eukaryota</taxon>
        <taxon>Fungi</taxon>
        <taxon>Dikarya</taxon>
        <taxon>Ascomycota</taxon>
        <taxon>Pezizomycotina</taxon>
        <taxon>Eurotiomycetes</taxon>
        <taxon>Eurotiomycetidae</taxon>
        <taxon>Onygenales</taxon>
        <taxon>Ajellomycetaceae</taxon>
        <taxon>Histoplasma</taxon>
    </lineage>
</organism>
<dbReference type="STRING" id="447093.C0NNV0"/>
<keyword evidence="3" id="KW-1185">Reference proteome</keyword>
<feature type="compositionally biased region" description="Basic and acidic residues" evidence="1">
    <location>
        <begin position="591"/>
        <end position="600"/>
    </location>
</feature>
<feature type="region of interest" description="Disordered" evidence="1">
    <location>
        <begin position="1"/>
        <end position="37"/>
    </location>
</feature>
<dbReference type="VEuPathDB" id="FungiDB:I7I50_05087"/>
<feature type="compositionally biased region" description="Polar residues" evidence="1">
    <location>
        <begin position="233"/>
        <end position="257"/>
    </location>
</feature>
<name>C0NNV0_AJECG</name>
<dbReference type="AlphaFoldDB" id="C0NNV0"/>
<evidence type="ECO:0000256" key="1">
    <source>
        <dbReference type="SAM" id="MobiDB-lite"/>
    </source>
</evidence>
<dbReference type="RefSeq" id="XP_045287091.1">
    <property type="nucleotide sequence ID" value="XM_045431879.1"/>
</dbReference>
<feature type="compositionally biased region" description="Polar residues" evidence="1">
    <location>
        <begin position="19"/>
        <end position="32"/>
    </location>
</feature>
<reference evidence="2" key="1">
    <citation type="submission" date="2009-02" db="EMBL/GenBank/DDBJ databases">
        <title>The Genome Sequence of Ajellomyces capsulatus strain G186AR.</title>
        <authorList>
            <consortium name="The Broad Institute Genome Sequencing Platform"/>
            <person name="Champion M."/>
            <person name="Cuomo C."/>
            <person name="Ma L.-J."/>
            <person name="Henn M.R."/>
            <person name="Sil A."/>
            <person name="Goldman B."/>
            <person name="Young S.K."/>
            <person name="Kodira C.D."/>
            <person name="Zeng Q."/>
            <person name="Koehrsen M."/>
            <person name="Alvarado L."/>
            <person name="Berlin A."/>
            <person name="Borenstein D."/>
            <person name="Chen Z."/>
            <person name="Engels R."/>
            <person name="Freedman E."/>
            <person name="Gellesch M."/>
            <person name="Goldberg J."/>
            <person name="Griggs A."/>
            <person name="Gujja S."/>
            <person name="Heiman D."/>
            <person name="Hepburn T."/>
            <person name="Howarth C."/>
            <person name="Jen D."/>
            <person name="Larson L."/>
            <person name="Lewis B."/>
            <person name="Mehta T."/>
            <person name="Park D."/>
            <person name="Pearson M."/>
            <person name="Roberts A."/>
            <person name="Saif S."/>
            <person name="Shea T."/>
            <person name="Shenoy N."/>
            <person name="Sisk P."/>
            <person name="Stolte C."/>
            <person name="Sykes S."/>
            <person name="Walk T."/>
            <person name="White J."/>
            <person name="Yandava C."/>
            <person name="Klein B."/>
            <person name="McEwen J.G."/>
            <person name="Puccia R."/>
            <person name="Goldman G.H."/>
            <person name="Felipe M.S."/>
            <person name="Nino-Vega G."/>
            <person name="San-Blas G."/>
            <person name="Taylor J."/>
            <person name="Mendoza L."/>
            <person name="Galagan J."/>
            <person name="Nusbaum C."/>
            <person name="Birren B."/>
        </authorList>
    </citation>
    <scope>NUCLEOTIDE SEQUENCE</scope>
    <source>
        <strain evidence="2">G186AR</strain>
    </source>
</reference>
<accession>C0NNV0</accession>
<dbReference type="Proteomes" id="UP000001631">
    <property type="component" value="Unassembled WGS sequence"/>
</dbReference>